<dbReference type="EMBL" id="JADIKL010000004">
    <property type="protein sequence ID" value="MFK2930906.1"/>
    <property type="molecule type" value="Genomic_DNA"/>
</dbReference>
<dbReference type="Pfam" id="PF13492">
    <property type="entry name" value="GAF_3"/>
    <property type="match status" value="1"/>
</dbReference>
<evidence type="ECO:0000259" key="2">
    <source>
        <dbReference type="PROSITE" id="PS50887"/>
    </source>
</evidence>
<dbReference type="SUPFAM" id="SSF55073">
    <property type="entry name" value="Nucleotide cyclase"/>
    <property type="match status" value="1"/>
</dbReference>
<protein>
    <submittedName>
        <fullName evidence="3">Diguanylate cyclase</fullName>
    </submittedName>
</protein>
<name>A0ABW8KFW6_9GAMM</name>
<feature type="domain" description="PAS" evidence="1">
    <location>
        <begin position="5"/>
        <end position="75"/>
    </location>
</feature>
<dbReference type="Gene3D" id="3.30.450.40">
    <property type="match status" value="1"/>
</dbReference>
<reference evidence="3 4" key="1">
    <citation type="submission" date="2020-10" db="EMBL/GenBank/DDBJ databases">
        <title>Phylogeny of dyella-like bacteria.</title>
        <authorList>
            <person name="Fu J."/>
        </authorList>
    </citation>
    <scope>NUCLEOTIDE SEQUENCE [LARGE SCALE GENOMIC DNA]</scope>
    <source>
        <strain evidence="3 4">DKC-1</strain>
    </source>
</reference>
<dbReference type="NCBIfam" id="TIGR00229">
    <property type="entry name" value="sensory_box"/>
    <property type="match status" value="1"/>
</dbReference>
<dbReference type="SUPFAM" id="SSF55781">
    <property type="entry name" value="GAF domain-like"/>
    <property type="match status" value="1"/>
</dbReference>
<evidence type="ECO:0000313" key="3">
    <source>
        <dbReference type="EMBL" id="MFK2930906.1"/>
    </source>
</evidence>
<gene>
    <name evidence="3" type="ORF">ISP14_08890</name>
</gene>
<comment type="caution">
    <text evidence="3">The sequence shown here is derived from an EMBL/GenBank/DDBJ whole genome shotgun (WGS) entry which is preliminary data.</text>
</comment>
<dbReference type="InterPro" id="IPR003018">
    <property type="entry name" value="GAF"/>
</dbReference>
<dbReference type="PROSITE" id="PS50887">
    <property type="entry name" value="GGDEF"/>
    <property type="match status" value="1"/>
</dbReference>
<dbReference type="InterPro" id="IPR013767">
    <property type="entry name" value="PAS_fold"/>
</dbReference>
<dbReference type="SMART" id="SM00091">
    <property type="entry name" value="PAS"/>
    <property type="match status" value="1"/>
</dbReference>
<dbReference type="SMART" id="SM00065">
    <property type="entry name" value="GAF"/>
    <property type="match status" value="1"/>
</dbReference>
<evidence type="ECO:0000259" key="1">
    <source>
        <dbReference type="PROSITE" id="PS50112"/>
    </source>
</evidence>
<dbReference type="CDD" id="cd00130">
    <property type="entry name" value="PAS"/>
    <property type="match status" value="1"/>
</dbReference>
<dbReference type="PROSITE" id="PS50112">
    <property type="entry name" value="PAS"/>
    <property type="match status" value="1"/>
</dbReference>
<feature type="domain" description="GGDEF" evidence="2">
    <location>
        <begin position="308"/>
        <end position="441"/>
    </location>
</feature>
<dbReference type="Pfam" id="PF00990">
    <property type="entry name" value="GGDEF"/>
    <property type="match status" value="1"/>
</dbReference>
<dbReference type="SMART" id="SM00267">
    <property type="entry name" value="GGDEF"/>
    <property type="match status" value="1"/>
</dbReference>
<dbReference type="CDD" id="cd01949">
    <property type="entry name" value="GGDEF"/>
    <property type="match status" value="1"/>
</dbReference>
<dbReference type="Pfam" id="PF00989">
    <property type="entry name" value="PAS"/>
    <property type="match status" value="1"/>
</dbReference>
<evidence type="ECO:0000313" key="4">
    <source>
        <dbReference type="Proteomes" id="UP001620397"/>
    </source>
</evidence>
<dbReference type="RefSeq" id="WP_404538309.1">
    <property type="nucleotide sequence ID" value="NZ_JADIKL010000004.1"/>
</dbReference>
<dbReference type="SUPFAM" id="SSF55785">
    <property type="entry name" value="PYP-like sensor domain (PAS domain)"/>
    <property type="match status" value="1"/>
</dbReference>
<keyword evidence="4" id="KW-1185">Reference proteome</keyword>
<dbReference type="InterPro" id="IPR029787">
    <property type="entry name" value="Nucleotide_cyclase"/>
</dbReference>
<dbReference type="PANTHER" id="PTHR44757">
    <property type="entry name" value="DIGUANYLATE CYCLASE DGCP"/>
    <property type="match status" value="1"/>
</dbReference>
<dbReference type="InterPro" id="IPR029016">
    <property type="entry name" value="GAF-like_dom_sf"/>
</dbReference>
<dbReference type="PANTHER" id="PTHR44757:SF2">
    <property type="entry name" value="BIOFILM ARCHITECTURE MAINTENANCE PROTEIN MBAA"/>
    <property type="match status" value="1"/>
</dbReference>
<dbReference type="Proteomes" id="UP001620397">
    <property type="component" value="Unassembled WGS sequence"/>
</dbReference>
<dbReference type="InterPro" id="IPR052155">
    <property type="entry name" value="Biofilm_reg_signaling"/>
</dbReference>
<dbReference type="Gene3D" id="3.30.70.270">
    <property type="match status" value="1"/>
</dbReference>
<dbReference type="NCBIfam" id="TIGR00254">
    <property type="entry name" value="GGDEF"/>
    <property type="match status" value="1"/>
</dbReference>
<accession>A0ABW8KFW6</accession>
<organism evidence="3 4">
    <name type="scientific">Dyella agri</name>
    <dbReference type="NCBI Taxonomy" id="1926869"/>
    <lineage>
        <taxon>Bacteria</taxon>
        <taxon>Pseudomonadati</taxon>
        <taxon>Pseudomonadota</taxon>
        <taxon>Gammaproteobacteria</taxon>
        <taxon>Lysobacterales</taxon>
        <taxon>Rhodanobacteraceae</taxon>
        <taxon>Dyella</taxon>
    </lineage>
</organism>
<dbReference type="InterPro" id="IPR000160">
    <property type="entry name" value="GGDEF_dom"/>
</dbReference>
<dbReference type="Gene3D" id="3.30.450.20">
    <property type="entry name" value="PAS domain"/>
    <property type="match status" value="1"/>
</dbReference>
<dbReference type="InterPro" id="IPR035965">
    <property type="entry name" value="PAS-like_dom_sf"/>
</dbReference>
<dbReference type="InterPro" id="IPR043128">
    <property type="entry name" value="Rev_trsase/Diguanyl_cyclase"/>
</dbReference>
<dbReference type="InterPro" id="IPR000014">
    <property type="entry name" value="PAS"/>
</dbReference>
<sequence length="450" mass="48950">METTAITPLGKILDLLLDAICVVDAEGRYVFVSAAFERIFGYTPAEVIGKRMIDLVHPDDRDVTLRTAAAIMDGRPESNFQNRYVRKDGTVVHIMWSARWSEADRVRIAVARDITALKRGESMRLALHAVAEAAHAAQDLPALFEQVHRIIGGILPATNFIAVLHDRAGNRLEFPYVAYGRGPAPDAASLVADTRIAEVIRGGRVVHDAPDASMEPDAAHWLGVPLQSKDDTIGALVVAHRGRTGYTDADSELLQFVATQVSTAIERKQVQAKLHHLALHDPLTDLPNRNLLRRHLEMALENAGRRKTHMALLYIDLDGFKQVNDRHGHPVGDLLLCEVANRIRSCLREHDIAGRIGGDEFVALLDTLATPGLGLDIAERIRATFGPTFHLLDLQIGISASIGVAIYPTDGENDEQLAKAADHAMYRAKQAGGNQTCTAGGVDARGAACS</sequence>
<proteinExistence type="predicted"/>